<dbReference type="EMBL" id="CAADJD010000018">
    <property type="protein sequence ID" value="VFS63075.1"/>
    <property type="molecule type" value="Genomic_DNA"/>
</dbReference>
<evidence type="ECO:0000313" key="2">
    <source>
        <dbReference type="Proteomes" id="UP000401081"/>
    </source>
</evidence>
<name>A0A485AQ30_KLUCR</name>
<accession>A0A485AQ30</accession>
<organism evidence="1 2">
    <name type="scientific">Kluyvera cryocrescens</name>
    <name type="common">Kluyvera citrophila</name>
    <dbReference type="NCBI Taxonomy" id="580"/>
    <lineage>
        <taxon>Bacteria</taxon>
        <taxon>Pseudomonadati</taxon>
        <taxon>Pseudomonadota</taxon>
        <taxon>Gammaproteobacteria</taxon>
        <taxon>Enterobacterales</taxon>
        <taxon>Enterobacteriaceae</taxon>
        <taxon>Kluyvera</taxon>
    </lineage>
</organism>
<proteinExistence type="predicted"/>
<evidence type="ECO:0000313" key="1">
    <source>
        <dbReference type="EMBL" id="VFS63075.1"/>
    </source>
</evidence>
<keyword evidence="2" id="KW-1185">Reference proteome</keyword>
<gene>
    <name evidence="1" type="ORF">NCTC12993_02455</name>
</gene>
<sequence>MMTTSIESARGDISIRRLRKTFSLEGKPFDVFRDLNLHIDSGQSIAIVGPKRLRENHTAAYTGWFRDPGRRRCGD</sequence>
<protein>
    <submittedName>
        <fullName evidence="1">Uncharacterized protein</fullName>
    </submittedName>
</protein>
<reference evidence="1 2" key="1">
    <citation type="submission" date="2019-03" db="EMBL/GenBank/DDBJ databases">
        <authorList>
            <consortium name="Pathogen Informatics"/>
        </authorList>
    </citation>
    <scope>NUCLEOTIDE SEQUENCE [LARGE SCALE GENOMIC DNA]</scope>
    <source>
        <strain evidence="1 2">NCTC12993</strain>
    </source>
</reference>
<dbReference type="AlphaFoldDB" id="A0A485AQ30"/>
<dbReference type="Proteomes" id="UP000401081">
    <property type="component" value="Unassembled WGS sequence"/>
</dbReference>